<feature type="transmembrane region" description="Helical" evidence="1">
    <location>
        <begin position="84"/>
        <end position="107"/>
    </location>
</feature>
<feature type="transmembrane region" description="Helical" evidence="1">
    <location>
        <begin position="339"/>
        <end position="372"/>
    </location>
</feature>
<feature type="transmembrane region" description="Helical" evidence="1">
    <location>
        <begin position="51"/>
        <end position="72"/>
    </location>
</feature>
<reference evidence="2 3" key="1">
    <citation type="submission" date="2020-08" db="EMBL/GenBank/DDBJ databases">
        <title>Sequencing the genomes of 1000 actinobacteria strains.</title>
        <authorList>
            <person name="Klenk H.-P."/>
        </authorList>
    </citation>
    <scope>NUCLEOTIDE SEQUENCE [LARGE SCALE GENOMIC DNA]</scope>
    <source>
        <strain evidence="2 3">DSM 45486</strain>
    </source>
</reference>
<keyword evidence="1" id="KW-0472">Membrane</keyword>
<evidence type="ECO:0000313" key="3">
    <source>
        <dbReference type="Proteomes" id="UP000552097"/>
    </source>
</evidence>
<dbReference type="Proteomes" id="UP000552097">
    <property type="component" value="Unassembled WGS sequence"/>
</dbReference>
<evidence type="ECO:0000313" key="2">
    <source>
        <dbReference type="EMBL" id="MBB5801476.1"/>
    </source>
</evidence>
<feature type="transmembrane region" description="Helical" evidence="1">
    <location>
        <begin position="113"/>
        <end position="132"/>
    </location>
</feature>
<feature type="transmembrane region" description="Helical" evidence="1">
    <location>
        <begin position="169"/>
        <end position="188"/>
    </location>
</feature>
<keyword evidence="1" id="KW-0812">Transmembrane</keyword>
<gene>
    <name evidence="2" type="ORF">F4560_001244</name>
</gene>
<name>A0A7W9LZ56_9PSEU</name>
<comment type="caution">
    <text evidence="2">The sequence shown here is derived from an EMBL/GenBank/DDBJ whole genome shotgun (WGS) entry which is preliminary data.</text>
</comment>
<feature type="transmembrane region" description="Helical" evidence="1">
    <location>
        <begin position="307"/>
        <end position="327"/>
    </location>
</feature>
<feature type="transmembrane region" description="Helical" evidence="1">
    <location>
        <begin position="235"/>
        <end position="255"/>
    </location>
</feature>
<dbReference type="PANTHER" id="PTHR36840">
    <property type="entry name" value="BLL5714 PROTEIN"/>
    <property type="match status" value="1"/>
</dbReference>
<sequence>MTTWYRRMKARRADEGHRAATPLELLFDLCFVVAVASAAAKLHHALSENHIGAGVLGYLLVFFAIWWAWLNFTWFASAYDTDDVLYRLTTLVQIGGVLVLAAGVPRAFDESDYSVITLGYVVMRLAMVAQWLRAAKSDPERRTCARRYALGITLVQIGWVARLFLPENLFLVGFLVMAVAELAVPVWAERAGQTTWHPHHIVERYGLFTLIVLGESILAATGAIGAALDAGHASFALISLAGAGLVIVFSMWWLYFDYPAHDLLDTLKRAITWGYGHYLVFASVAAVGAGLEVAVDYDLHVAHLPTTAAGLATTVPVAVFLLVLWLLQVRPRPGTARWAFPVAAALVLAVTFTPAPIHAVAVVLAALVVLVLAGRRGIKDDEVSST</sequence>
<keyword evidence="1" id="KW-1133">Transmembrane helix</keyword>
<feature type="transmembrane region" description="Helical" evidence="1">
    <location>
        <begin position="208"/>
        <end position="228"/>
    </location>
</feature>
<feature type="transmembrane region" description="Helical" evidence="1">
    <location>
        <begin position="21"/>
        <end position="39"/>
    </location>
</feature>
<evidence type="ECO:0000256" key="1">
    <source>
        <dbReference type="SAM" id="Phobius"/>
    </source>
</evidence>
<feature type="transmembrane region" description="Helical" evidence="1">
    <location>
        <begin position="275"/>
        <end position="295"/>
    </location>
</feature>
<dbReference type="Pfam" id="PF06772">
    <property type="entry name" value="LtrA"/>
    <property type="match status" value="1"/>
</dbReference>
<dbReference type="AlphaFoldDB" id="A0A7W9LZ56"/>
<dbReference type="PANTHER" id="PTHR36840:SF1">
    <property type="entry name" value="BLL5714 PROTEIN"/>
    <property type="match status" value="1"/>
</dbReference>
<dbReference type="InterPro" id="IPR010640">
    <property type="entry name" value="Low_temperature_requirement_A"/>
</dbReference>
<dbReference type="EMBL" id="JACHMO010000001">
    <property type="protein sequence ID" value="MBB5801476.1"/>
    <property type="molecule type" value="Genomic_DNA"/>
</dbReference>
<protein>
    <submittedName>
        <fullName evidence="2">Low temperature requirement protein LtrA</fullName>
    </submittedName>
</protein>
<organism evidence="2 3">
    <name type="scientific">Saccharothrix ecbatanensis</name>
    <dbReference type="NCBI Taxonomy" id="1105145"/>
    <lineage>
        <taxon>Bacteria</taxon>
        <taxon>Bacillati</taxon>
        <taxon>Actinomycetota</taxon>
        <taxon>Actinomycetes</taxon>
        <taxon>Pseudonocardiales</taxon>
        <taxon>Pseudonocardiaceae</taxon>
        <taxon>Saccharothrix</taxon>
    </lineage>
</organism>
<keyword evidence="3" id="KW-1185">Reference proteome</keyword>
<accession>A0A7W9LZ56</accession>
<dbReference type="RefSeq" id="WP_184917347.1">
    <property type="nucleotide sequence ID" value="NZ_JACHMO010000001.1"/>
</dbReference>
<proteinExistence type="predicted"/>